<dbReference type="VEuPathDB" id="FungiDB:BD410DRAFT_759779"/>
<sequence length="1075" mass="119124">MLAQSLRRVLNTHLRFQTLNKRMSSTYANFDLVKRVKLGFTDVEVSKWRSRITGLSVVHLDYEAPIVNGYFAVGTEIFNDSGCPHTLEHLVFMGSKKYPFKGIIDQLANRGFSNGTNAWTDIDNTVYTVSTAGGQGFLQILPIYVDHILNPTLTNAGFVTEVHHIDPKGHDSGVVYSEMQGRQNTSGDLMALRLQRLINPEGSAYRSETGGLMEALRELTIDKIRRYHATYYVPHNVSLIVAGKLSDGTNGLLSVIQNQIEPTLIAQGYNEGPHPKGWKRPFLETSSAQRGPIRETITSTVEFPEKDESMGELVIGFIGPPPDEYLEREALDILGTYLTSSPVAPLNKQFIEIEHPLCTYFYFGEDTRATFVDLPVYVGSVPTGELDKLPNLLKECLGRIVTEGIDMTRMSMVIRRNRRQLWSKLESSKGDTFSGTIITDFLLGPQDGSGLLPAMNEMAYYDTLEKWTSDQWTSLLKRYYVDPPAVIVKGIPSASLADKLEKDEKERIASQVAKLGPEGLARAAEVLEKSKAEHDRPIPIEILKSFPVPDVKSIAWIPVQSHQEGNSRSIPAGRTTDSSELMKYIRTDGSPLPFFVEFDHVKSDFVTSHVFLSLATLPNRLRPLISAYSASFFSLPVQRESGHRLSHEEVVNALDNETVSYDTGLGVNSYFADMFRVSIKVEVEQYQSAVQWLKDLIYGAEFDKERIQVTLAKLQQAIPEMKRDGHTVMSAVWTELLFDERSTSRANGVTSQMDVIPKLIKQLQESPDSLLKDFEEIRKHITDPSGVRFAVSGEVLSLEKPRSIWHDCFRNVLPEANLQPVPLASRTLSTVGKKPSKKAIVVSLPTIESTFAMHTTKGIEGFNEPRYPAQRVALEILNATESFLWRYIRGSGLAYGASVSLDNESGLLSFSLYRSSNYMGAFRQGALVLKGLVDGSIPLEDTALDAAKSSIVYAVTNGVASPGRAALASFTNQALKGVSQYHNVDLLEKYEQVTKEDILTTLRDDFLPLFNPDTSVATVVTAPSQADGISQQLAGLGFEVGRRTLEASAEELAAGEVDSGSDGETESDTEGEDRR</sequence>
<dbReference type="Proteomes" id="UP000294933">
    <property type="component" value="Unassembled WGS sequence"/>
</dbReference>
<dbReference type="PANTHER" id="PTHR43016">
    <property type="entry name" value="PRESEQUENCE PROTEASE"/>
    <property type="match status" value="1"/>
</dbReference>
<evidence type="ECO:0000259" key="2">
    <source>
        <dbReference type="Pfam" id="PF00675"/>
    </source>
</evidence>
<evidence type="ECO:0000313" key="5">
    <source>
        <dbReference type="Proteomes" id="UP000294933"/>
    </source>
</evidence>
<dbReference type="InterPro" id="IPR011765">
    <property type="entry name" value="Pept_M16_N"/>
</dbReference>
<dbReference type="FunFam" id="3.30.830.10:FF:000031">
    <property type="entry name" value="Putative zinc metalloprotease"/>
    <property type="match status" value="1"/>
</dbReference>
<feature type="domain" description="Peptidase M16 N-terminal" evidence="2">
    <location>
        <begin position="79"/>
        <end position="160"/>
    </location>
</feature>
<dbReference type="Pfam" id="PF05193">
    <property type="entry name" value="Peptidase_M16_C"/>
    <property type="match status" value="1"/>
</dbReference>
<evidence type="ECO:0000259" key="3">
    <source>
        <dbReference type="Pfam" id="PF05193"/>
    </source>
</evidence>
<keyword evidence="5" id="KW-1185">Reference proteome</keyword>
<dbReference type="OrthoDB" id="4953at2759"/>
<dbReference type="InterPro" id="IPR011249">
    <property type="entry name" value="Metalloenz_LuxS/M16"/>
</dbReference>
<feature type="domain" description="Peptidase M16 C-terminal" evidence="3">
    <location>
        <begin position="219"/>
        <end position="413"/>
    </location>
</feature>
<dbReference type="SUPFAM" id="SSF63411">
    <property type="entry name" value="LuxS/MPP-like metallohydrolase"/>
    <property type="match status" value="4"/>
</dbReference>
<gene>
    <name evidence="4" type="ORF">BD410DRAFT_759779</name>
</gene>
<accession>A0A4Y7QN68</accession>
<protein>
    <recommendedName>
        <fullName evidence="6">Mitochondrial presequence protease</fullName>
    </recommendedName>
</protein>
<dbReference type="STRING" id="50990.A0A4Y7QN68"/>
<feature type="compositionally biased region" description="Acidic residues" evidence="1">
    <location>
        <begin position="1059"/>
        <end position="1075"/>
    </location>
</feature>
<dbReference type="AlphaFoldDB" id="A0A4Y7QN68"/>
<dbReference type="InterPro" id="IPR007863">
    <property type="entry name" value="Peptidase_M16_C"/>
</dbReference>
<feature type="region of interest" description="Disordered" evidence="1">
    <location>
        <begin position="1049"/>
        <end position="1075"/>
    </location>
</feature>
<dbReference type="EMBL" id="ML170157">
    <property type="protein sequence ID" value="TDL28492.1"/>
    <property type="molecule type" value="Genomic_DNA"/>
</dbReference>
<dbReference type="FunFam" id="3.30.830.10:FF:000015">
    <property type="entry name" value="Putative zinc metalloprotease"/>
    <property type="match status" value="1"/>
</dbReference>
<proteinExistence type="predicted"/>
<feature type="compositionally biased region" description="Low complexity" evidence="1">
    <location>
        <begin position="1049"/>
        <end position="1058"/>
    </location>
</feature>
<evidence type="ECO:0000256" key="1">
    <source>
        <dbReference type="SAM" id="MobiDB-lite"/>
    </source>
</evidence>
<organism evidence="4 5">
    <name type="scientific">Rickenella mellea</name>
    <dbReference type="NCBI Taxonomy" id="50990"/>
    <lineage>
        <taxon>Eukaryota</taxon>
        <taxon>Fungi</taxon>
        <taxon>Dikarya</taxon>
        <taxon>Basidiomycota</taxon>
        <taxon>Agaricomycotina</taxon>
        <taxon>Agaricomycetes</taxon>
        <taxon>Hymenochaetales</taxon>
        <taxon>Rickenellaceae</taxon>
        <taxon>Rickenella</taxon>
    </lineage>
</organism>
<evidence type="ECO:0000313" key="4">
    <source>
        <dbReference type="EMBL" id="TDL28492.1"/>
    </source>
</evidence>
<name>A0A4Y7QN68_9AGAM</name>
<dbReference type="Pfam" id="PF00675">
    <property type="entry name" value="Peptidase_M16"/>
    <property type="match status" value="1"/>
</dbReference>
<reference evidence="4 5" key="1">
    <citation type="submission" date="2018-06" db="EMBL/GenBank/DDBJ databases">
        <title>A transcriptomic atlas of mushroom development highlights an independent origin of complex multicellularity.</title>
        <authorList>
            <consortium name="DOE Joint Genome Institute"/>
            <person name="Krizsan K."/>
            <person name="Almasi E."/>
            <person name="Merenyi Z."/>
            <person name="Sahu N."/>
            <person name="Viragh M."/>
            <person name="Koszo T."/>
            <person name="Mondo S."/>
            <person name="Kiss B."/>
            <person name="Balint B."/>
            <person name="Kues U."/>
            <person name="Barry K."/>
            <person name="Hegedus J.C."/>
            <person name="Henrissat B."/>
            <person name="Johnson J."/>
            <person name="Lipzen A."/>
            <person name="Ohm R."/>
            <person name="Nagy I."/>
            <person name="Pangilinan J."/>
            <person name="Yan J."/>
            <person name="Xiong Y."/>
            <person name="Grigoriev I.V."/>
            <person name="Hibbett D.S."/>
            <person name="Nagy L.G."/>
        </authorList>
    </citation>
    <scope>NUCLEOTIDE SEQUENCE [LARGE SCALE GENOMIC DNA]</scope>
    <source>
        <strain evidence="4 5">SZMC22713</strain>
    </source>
</reference>
<dbReference type="PANTHER" id="PTHR43016:SF16">
    <property type="entry name" value="METALLOPROTEASE, PUTATIVE (AFU_ORTHOLOGUE AFUA_4G07610)-RELATED"/>
    <property type="match status" value="1"/>
</dbReference>
<dbReference type="GO" id="GO:0046872">
    <property type="term" value="F:metal ion binding"/>
    <property type="evidence" value="ECO:0007669"/>
    <property type="project" value="InterPro"/>
</dbReference>
<evidence type="ECO:0008006" key="6">
    <source>
        <dbReference type="Google" id="ProtNLM"/>
    </source>
</evidence>
<dbReference type="Gene3D" id="3.30.830.10">
    <property type="entry name" value="Metalloenzyme, LuxS/M16 peptidase-like"/>
    <property type="match status" value="4"/>
</dbReference>